<reference evidence="7 8" key="1">
    <citation type="submission" date="2018-06" db="EMBL/GenBank/DDBJ databases">
        <title>Three novel Pseudomonas species isolated from symptomatic oak.</title>
        <authorList>
            <person name="Bueno-Gonzalez V."/>
            <person name="Brady C."/>
        </authorList>
    </citation>
    <scope>NUCLEOTIDE SEQUENCE [LARGE SCALE GENOMIC DNA]</scope>
    <source>
        <strain evidence="7 8">P17C</strain>
    </source>
</reference>
<dbReference type="InterPro" id="IPR050204">
    <property type="entry name" value="AraC_XylS_family_regulators"/>
</dbReference>
<feature type="domain" description="HTH araC/xylS-type" evidence="6">
    <location>
        <begin position="225"/>
        <end position="322"/>
    </location>
</feature>
<dbReference type="InterPro" id="IPR009057">
    <property type="entry name" value="Homeodomain-like_sf"/>
</dbReference>
<sequence length="339" mass="36627">MQGTTPIRSGQPALEPTQLQQDGLQSVDERWRHAMYLHQPCEGLYVSCINGRPASQWAFRAEGPPAFSINILLEGRIQTALDDGSVLDVRSGSAILMASGQHVSGWDVLDGKSEGAFRLASIHIPQAVMSSLTGLEMDELRRRAHAIGGSQSHIDAFLAAIPASSGLRRVASDLIGLSSGHPGACLARDLYLRAKAFEAIACFVQENLTRRQAALPVPGDRARLVEARALLEQGYEQNWTLQTLSRAVGLHEKRLQSGFQALFGGSVHACLTRIRINAAITQLQRGVSVTETAFNCGFANLSYFSRVFRSHTGLSPKQCAMGGNPRMPPLAGDAFQALN</sequence>
<dbReference type="Gene3D" id="1.10.10.60">
    <property type="entry name" value="Homeodomain-like"/>
    <property type="match status" value="1"/>
</dbReference>
<dbReference type="PRINTS" id="PR00032">
    <property type="entry name" value="HTHARAC"/>
</dbReference>
<keyword evidence="3" id="KW-0238">DNA-binding</keyword>
<accession>A0A4V6MXE1</accession>
<comment type="function">
    <text evidence="5">Regulatory protein of the TOL plasmid xyl operons. XylS activates the xylXYZLTEGFJQKIH operon required for the degradation of toluene, m-xylene and p-xylene.</text>
</comment>
<keyword evidence="8" id="KW-1185">Reference proteome</keyword>
<keyword evidence="2" id="KW-0805">Transcription regulation</keyword>
<dbReference type="GO" id="GO:0043565">
    <property type="term" value="F:sequence-specific DNA binding"/>
    <property type="evidence" value="ECO:0007669"/>
    <property type="project" value="InterPro"/>
</dbReference>
<dbReference type="InterPro" id="IPR018062">
    <property type="entry name" value="HTH_AraC-typ_CS"/>
</dbReference>
<dbReference type="GO" id="GO:0003700">
    <property type="term" value="F:DNA-binding transcription factor activity"/>
    <property type="evidence" value="ECO:0007669"/>
    <property type="project" value="InterPro"/>
</dbReference>
<dbReference type="InterPro" id="IPR018060">
    <property type="entry name" value="HTH_AraC"/>
</dbReference>
<proteinExistence type="predicted"/>
<evidence type="ECO:0000256" key="3">
    <source>
        <dbReference type="ARBA" id="ARBA00023125"/>
    </source>
</evidence>
<dbReference type="Proteomes" id="UP000292639">
    <property type="component" value="Unassembled WGS sequence"/>
</dbReference>
<dbReference type="SMART" id="SM00342">
    <property type="entry name" value="HTH_ARAC"/>
    <property type="match status" value="1"/>
</dbReference>
<evidence type="ECO:0000256" key="1">
    <source>
        <dbReference type="ARBA" id="ARBA00004496"/>
    </source>
</evidence>
<evidence type="ECO:0000313" key="7">
    <source>
        <dbReference type="EMBL" id="TBU99869.1"/>
    </source>
</evidence>
<comment type="subcellular location">
    <subcellularLocation>
        <location evidence="1">Cytoplasm</location>
    </subcellularLocation>
</comment>
<keyword evidence="4" id="KW-0804">Transcription</keyword>
<dbReference type="RefSeq" id="WP_131183242.1">
    <property type="nucleotide sequence ID" value="NZ_QJUO01000003.1"/>
</dbReference>
<evidence type="ECO:0000259" key="6">
    <source>
        <dbReference type="PROSITE" id="PS01124"/>
    </source>
</evidence>
<dbReference type="GO" id="GO:0009893">
    <property type="term" value="P:positive regulation of metabolic process"/>
    <property type="evidence" value="ECO:0007669"/>
    <property type="project" value="UniProtKB-ARBA"/>
</dbReference>
<name>A0A4V6MXE1_9GAMM</name>
<evidence type="ECO:0000256" key="4">
    <source>
        <dbReference type="ARBA" id="ARBA00023163"/>
    </source>
</evidence>
<dbReference type="PROSITE" id="PS00041">
    <property type="entry name" value="HTH_ARAC_FAMILY_1"/>
    <property type="match status" value="1"/>
</dbReference>
<dbReference type="GO" id="GO:0005737">
    <property type="term" value="C:cytoplasm"/>
    <property type="evidence" value="ECO:0007669"/>
    <property type="project" value="UniProtKB-SubCell"/>
</dbReference>
<comment type="caution">
    <text evidence="7">The sequence shown here is derived from an EMBL/GenBank/DDBJ whole genome shotgun (WGS) entry which is preliminary data.</text>
</comment>
<protein>
    <recommendedName>
        <fullName evidence="6">HTH araC/xylS-type domain-containing protein</fullName>
    </recommendedName>
</protein>
<dbReference type="SUPFAM" id="SSF46689">
    <property type="entry name" value="Homeodomain-like"/>
    <property type="match status" value="1"/>
</dbReference>
<dbReference type="InterPro" id="IPR020449">
    <property type="entry name" value="Tscrpt_reg_AraC-type_HTH"/>
</dbReference>
<evidence type="ECO:0000313" key="8">
    <source>
        <dbReference type="Proteomes" id="UP000292639"/>
    </source>
</evidence>
<dbReference type="PROSITE" id="PS01124">
    <property type="entry name" value="HTH_ARAC_FAMILY_2"/>
    <property type="match status" value="1"/>
</dbReference>
<evidence type="ECO:0000256" key="2">
    <source>
        <dbReference type="ARBA" id="ARBA00023015"/>
    </source>
</evidence>
<dbReference type="Pfam" id="PF12833">
    <property type="entry name" value="HTH_18"/>
    <property type="match status" value="1"/>
</dbReference>
<organism evidence="7 8">
    <name type="scientific">Stutzerimonas kirkiae</name>
    <dbReference type="NCBI Taxonomy" id="2211392"/>
    <lineage>
        <taxon>Bacteria</taxon>
        <taxon>Pseudomonadati</taxon>
        <taxon>Pseudomonadota</taxon>
        <taxon>Gammaproteobacteria</taxon>
        <taxon>Pseudomonadales</taxon>
        <taxon>Pseudomonadaceae</taxon>
        <taxon>Stutzerimonas</taxon>
    </lineage>
</organism>
<gene>
    <name evidence="7" type="ORF">DNJ96_00805</name>
</gene>
<evidence type="ECO:0000256" key="5">
    <source>
        <dbReference type="ARBA" id="ARBA00037345"/>
    </source>
</evidence>
<dbReference type="AlphaFoldDB" id="A0A4V6MXE1"/>
<dbReference type="PANTHER" id="PTHR46796">
    <property type="entry name" value="HTH-TYPE TRANSCRIPTIONAL ACTIVATOR RHAS-RELATED"/>
    <property type="match status" value="1"/>
</dbReference>
<dbReference type="EMBL" id="QJUP01000001">
    <property type="protein sequence ID" value="TBU99869.1"/>
    <property type="molecule type" value="Genomic_DNA"/>
</dbReference>